<evidence type="ECO:0000256" key="1">
    <source>
        <dbReference type="SAM" id="MobiDB-lite"/>
    </source>
</evidence>
<feature type="region of interest" description="Disordered" evidence="1">
    <location>
        <begin position="82"/>
        <end position="119"/>
    </location>
</feature>
<name>A0A9P3GMA7_9APHY</name>
<evidence type="ECO:0000313" key="2">
    <source>
        <dbReference type="EMBL" id="GJE96854.1"/>
    </source>
</evidence>
<sequence>MLRSALVRPNLDKFHPPSSRAEAAGAERFWRACAPLPGLSTLPGFVDDALTFWLGRSAPNAAPYLLLVESMRTSITFSNNVLKTPDESSIGKGSPRKKPALWPPPSPAPRPSPAGVAPRRALRGHSVTYHARARCGHAKDPRSPSHTSAVGCHLGAGVPVPRRWTQTQTSALVAPRGCAAAACNPSTPVGGDICTICQEVSWAWTVDCGGDTSAAVFCARRMSGEAGREGPSTHIVVLYVVLHK</sequence>
<organism evidence="2 3">
    <name type="scientific">Phanerochaete sordida</name>
    <dbReference type="NCBI Taxonomy" id="48140"/>
    <lineage>
        <taxon>Eukaryota</taxon>
        <taxon>Fungi</taxon>
        <taxon>Dikarya</taxon>
        <taxon>Basidiomycota</taxon>
        <taxon>Agaricomycotina</taxon>
        <taxon>Agaricomycetes</taxon>
        <taxon>Polyporales</taxon>
        <taxon>Phanerochaetaceae</taxon>
        <taxon>Phanerochaete</taxon>
    </lineage>
</organism>
<accession>A0A9P3GMA7</accession>
<comment type="caution">
    <text evidence="2">The sequence shown here is derived from an EMBL/GenBank/DDBJ whole genome shotgun (WGS) entry which is preliminary data.</text>
</comment>
<gene>
    <name evidence="2" type="ORF">PsYK624_130610</name>
</gene>
<protein>
    <submittedName>
        <fullName evidence="2">Uncharacterized protein</fullName>
    </submittedName>
</protein>
<dbReference type="AlphaFoldDB" id="A0A9P3GMA7"/>
<dbReference type="Proteomes" id="UP000703269">
    <property type="component" value="Unassembled WGS sequence"/>
</dbReference>
<proteinExistence type="predicted"/>
<feature type="compositionally biased region" description="Pro residues" evidence="1">
    <location>
        <begin position="101"/>
        <end position="112"/>
    </location>
</feature>
<reference evidence="2 3" key="1">
    <citation type="submission" date="2021-08" db="EMBL/GenBank/DDBJ databases">
        <title>Draft Genome Sequence of Phanerochaete sordida strain YK-624.</title>
        <authorList>
            <person name="Mori T."/>
            <person name="Dohra H."/>
            <person name="Suzuki T."/>
            <person name="Kawagishi H."/>
            <person name="Hirai H."/>
        </authorList>
    </citation>
    <scope>NUCLEOTIDE SEQUENCE [LARGE SCALE GENOMIC DNA]</scope>
    <source>
        <strain evidence="2 3">YK-624</strain>
    </source>
</reference>
<keyword evidence="3" id="KW-1185">Reference proteome</keyword>
<evidence type="ECO:0000313" key="3">
    <source>
        <dbReference type="Proteomes" id="UP000703269"/>
    </source>
</evidence>
<dbReference type="EMBL" id="BPQB01000064">
    <property type="protein sequence ID" value="GJE96854.1"/>
    <property type="molecule type" value="Genomic_DNA"/>
</dbReference>